<reference evidence="1" key="1">
    <citation type="submission" date="2020-11" db="EMBL/GenBank/DDBJ databases">
        <authorList>
            <person name="Tran Van P."/>
        </authorList>
    </citation>
    <scope>NUCLEOTIDE SEQUENCE</scope>
</reference>
<dbReference type="AlphaFoldDB" id="A0A7R9BDH6"/>
<organism evidence="1">
    <name type="scientific">Notodromas monacha</name>
    <dbReference type="NCBI Taxonomy" id="399045"/>
    <lineage>
        <taxon>Eukaryota</taxon>
        <taxon>Metazoa</taxon>
        <taxon>Ecdysozoa</taxon>
        <taxon>Arthropoda</taxon>
        <taxon>Crustacea</taxon>
        <taxon>Oligostraca</taxon>
        <taxon>Ostracoda</taxon>
        <taxon>Podocopa</taxon>
        <taxon>Podocopida</taxon>
        <taxon>Cypridocopina</taxon>
        <taxon>Cypridoidea</taxon>
        <taxon>Cyprididae</taxon>
        <taxon>Notodromas</taxon>
    </lineage>
</organism>
<dbReference type="EMBL" id="CAJPEX010000049">
    <property type="protein sequence ID" value="CAG0912778.1"/>
    <property type="molecule type" value="Genomic_DNA"/>
</dbReference>
<protein>
    <submittedName>
        <fullName evidence="1">Uncharacterized protein</fullName>
    </submittedName>
</protein>
<gene>
    <name evidence="1" type="ORF">NMOB1V02_LOCUS551</name>
</gene>
<proteinExistence type="predicted"/>
<dbReference type="EMBL" id="OA882086">
    <property type="protein sequence ID" value="CAD7272626.1"/>
    <property type="molecule type" value="Genomic_DNA"/>
</dbReference>
<accession>A0A7R9BDH6</accession>
<evidence type="ECO:0000313" key="1">
    <source>
        <dbReference type="EMBL" id="CAD7272626.1"/>
    </source>
</evidence>
<sequence length="103" mass="11496">MTAVTIMDRHTERIISLRKKKRRRRGGITEGRNMGAAMCAFCAAPIVPELCPRTKVSGSLLSKALLRPLFMMAMLCLRYLYTLRSCVSCAIHSKLLLSNVAQP</sequence>
<evidence type="ECO:0000313" key="2">
    <source>
        <dbReference type="Proteomes" id="UP000678499"/>
    </source>
</evidence>
<name>A0A7R9BDH6_9CRUS</name>
<dbReference type="Proteomes" id="UP000678499">
    <property type="component" value="Unassembled WGS sequence"/>
</dbReference>
<keyword evidence="2" id="KW-1185">Reference proteome</keyword>